<evidence type="ECO:0000313" key="3">
    <source>
        <dbReference type="Proteomes" id="UP000748756"/>
    </source>
</evidence>
<dbReference type="EMBL" id="JAAAUQ010000427">
    <property type="protein sequence ID" value="KAF9150340.1"/>
    <property type="molecule type" value="Genomic_DNA"/>
</dbReference>
<name>A0A9P5VAK2_9FUNG</name>
<dbReference type="AlphaFoldDB" id="A0A9P5VAK2"/>
<comment type="caution">
    <text evidence="2">The sequence shown here is derived from an EMBL/GenBank/DDBJ whole genome shotgun (WGS) entry which is preliminary data.</text>
</comment>
<gene>
    <name evidence="2" type="ORF">BG015_007843</name>
</gene>
<sequence length="74" mass="8341">MPSFFKSSSSKNQTASAATTPVQTPRNSIHEQRINQGVKMTHDEALLLVLNKTMSNAARLVPYTYLQHNFIQHL</sequence>
<proteinExistence type="predicted"/>
<accession>A0A9P5VAK2</accession>
<dbReference type="OrthoDB" id="2433061at2759"/>
<evidence type="ECO:0000256" key="1">
    <source>
        <dbReference type="SAM" id="MobiDB-lite"/>
    </source>
</evidence>
<feature type="compositionally biased region" description="Polar residues" evidence="1">
    <location>
        <begin position="1"/>
        <end position="27"/>
    </location>
</feature>
<keyword evidence="3" id="KW-1185">Reference proteome</keyword>
<evidence type="ECO:0000313" key="2">
    <source>
        <dbReference type="EMBL" id="KAF9150340.1"/>
    </source>
</evidence>
<reference evidence="2" key="1">
    <citation type="journal article" date="2020" name="Fungal Divers.">
        <title>Resolving the Mortierellaceae phylogeny through synthesis of multi-gene phylogenetics and phylogenomics.</title>
        <authorList>
            <person name="Vandepol N."/>
            <person name="Liber J."/>
            <person name="Desiro A."/>
            <person name="Na H."/>
            <person name="Kennedy M."/>
            <person name="Barry K."/>
            <person name="Grigoriev I.V."/>
            <person name="Miller A.N."/>
            <person name="O'Donnell K."/>
            <person name="Stajich J.E."/>
            <person name="Bonito G."/>
        </authorList>
    </citation>
    <scope>NUCLEOTIDE SEQUENCE</scope>
    <source>
        <strain evidence="2">NRRL 6426</strain>
    </source>
</reference>
<organism evidence="2 3">
    <name type="scientific">Linnemannia schmuckeri</name>
    <dbReference type="NCBI Taxonomy" id="64567"/>
    <lineage>
        <taxon>Eukaryota</taxon>
        <taxon>Fungi</taxon>
        <taxon>Fungi incertae sedis</taxon>
        <taxon>Mucoromycota</taxon>
        <taxon>Mortierellomycotina</taxon>
        <taxon>Mortierellomycetes</taxon>
        <taxon>Mortierellales</taxon>
        <taxon>Mortierellaceae</taxon>
        <taxon>Linnemannia</taxon>
    </lineage>
</organism>
<dbReference type="Proteomes" id="UP000748756">
    <property type="component" value="Unassembled WGS sequence"/>
</dbReference>
<feature type="region of interest" description="Disordered" evidence="1">
    <location>
        <begin position="1"/>
        <end position="36"/>
    </location>
</feature>
<protein>
    <submittedName>
        <fullName evidence="2">Uncharacterized protein</fullName>
    </submittedName>
</protein>